<dbReference type="Proteomes" id="UP000236333">
    <property type="component" value="Unassembled WGS sequence"/>
</dbReference>
<dbReference type="OrthoDB" id="75908at2759"/>
<reference evidence="4 5" key="1">
    <citation type="journal article" date="2017" name="Mol. Biol. Evol.">
        <title>The 4-celled Tetrabaena socialis nuclear genome reveals the essential components for genetic control of cell number at the origin of multicellularity in the volvocine lineage.</title>
        <authorList>
            <person name="Featherston J."/>
            <person name="Arakaki Y."/>
            <person name="Hanschen E.R."/>
            <person name="Ferris P.J."/>
            <person name="Michod R.E."/>
            <person name="Olson B.J.S.C."/>
            <person name="Nozaki H."/>
            <person name="Durand P.M."/>
        </authorList>
    </citation>
    <scope>NUCLEOTIDE SEQUENCE [LARGE SCALE GENOMIC DNA]</scope>
    <source>
        <strain evidence="4 5">NIES-571</strain>
    </source>
</reference>
<dbReference type="InterPro" id="IPR027865">
    <property type="entry name" value="C5orf34-like_C"/>
</dbReference>
<dbReference type="PANTHER" id="PTHR34531:SF1">
    <property type="entry name" value="CHROMOSOME 5 OPEN READING FRAME 34"/>
    <property type="match status" value="1"/>
</dbReference>
<feature type="domain" description="C5orf34-like C-terminal" evidence="2">
    <location>
        <begin position="437"/>
        <end position="512"/>
    </location>
</feature>
<dbReference type="EMBL" id="PGGS01000092">
    <property type="protein sequence ID" value="PNH09403.1"/>
    <property type="molecule type" value="Genomic_DNA"/>
</dbReference>
<feature type="compositionally biased region" description="Polar residues" evidence="1">
    <location>
        <begin position="203"/>
        <end position="215"/>
    </location>
</feature>
<protein>
    <recommendedName>
        <fullName evidence="6">DUF4520 domain-containing protein</fullName>
    </recommendedName>
</protein>
<evidence type="ECO:0000259" key="3">
    <source>
        <dbReference type="Pfam" id="PF15025"/>
    </source>
</evidence>
<evidence type="ECO:0000259" key="2">
    <source>
        <dbReference type="Pfam" id="PF15016"/>
    </source>
</evidence>
<feature type="region of interest" description="Disordered" evidence="1">
    <location>
        <begin position="199"/>
        <end position="219"/>
    </location>
</feature>
<dbReference type="PANTHER" id="PTHR34531">
    <property type="entry name" value="ZGC:153352"/>
    <property type="match status" value="1"/>
</dbReference>
<dbReference type="Pfam" id="PF15016">
    <property type="entry name" value="C5orf34_C"/>
    <property type="match status" value="1"/>
</dbReference>
<evidence type="ECO:0000313" key="4">
    <source>
        <dbReference type="EMBL" id="PNH09403.1"/>
    </source>
</evidence>
<comment type="caution">
    <text evidence="4">The sequence shown here is derived from an EMBL/GenBank/DDBJ whole genome shotgun (WGS) entry which is preliminary data.</text>
</comment>
<feature type="domain" description="C5orf34-like N-terminal" evidence="3">
    <location>
        <begin position="11"/>
        <end position="71"/>
    </location>
</feature>
<feature type="region of interest" description="Disordered" evidence="1">
    <location>
        <begin position="393"/>
        <end position="414"/>
    </location>
</feature>
<feature type="region of interest" description="Disordered" evidence="1">
    <location>
        <begin position="233"/>
        <end position="283"/>
    </location>
</feature>
<dbReference type="AlphaFoldDB" id="A0A2J8AA96"/>
<dbReference type="InterPro" id="IPR027830">
    <property type="entry name" value="C5orf34-like_N"/>
</dbReference>
<proteinExistence type="predicted"/>
<organism evidence="4 5">
    <name type="scientific">Tetrabaena socialis</name>
    <dbReference type="NCBI Taxonomy" id="47790"/>
    <lineage>
        <taxon>Eukaryota</taxon>
        <taxon>Viridiplantae</taxon>
        <taxon>Chlorophyta</taxon>
        <taxon>core chlorophytes</taxon>
        <taxon>Chlorophyceae</taxon>
        <taxon>CS clade</taxon>
        <taxon>Chlamydomonadales</taxon>
        <taxon>Tetrabaenaceae</taxon>
        <taxon>Tetrabaena</taxon>
    </lineage>
</organism>
<dbReference type="Pfam" id="PF15025">
    <property type="entry name" value="C5orf34-like_N"/>
    <property type="match status" value="1"/>
</dbReference>
<evidence type="ECO:0000256" key="1">
    <source>
        <dbReference type="SAM" id="MobiDB-lite"/>
    </source>
</evidence>
<keyword evidence="5" id="KW-1185">Reference proteome</keyword>
<dbReference type="InterPro" id="IPR053901">
    <property type="entry name" value="C5orf34-like"/>
</dbReference>
<feature type="region of interest" description="Disordered" evidence="1">
    <location>
        <begin position="552"/>
        <end position="583"/>
    </location>
</feature>
<sequence>MVEGLPDLCRVCILHDGRAKATFSDNTILVTNSTGSAFLVIAADGRPTRQVSEYALARHSPLLAAVLEFRNMHVELPFYCKPLARVLRSSFTLGYLVQDATWPGALDAADARLASVQPDGKVVVSSEDGVAQVVLHSHRRRFAVCYPLLVAERPQEAQYEYAWQTQVFSVASHPQRWRPAVRAALLAAAQLAHGVDARHLASGQEQEPQPSSRNPPGSAVAMLLDLDAAATCSSISSSGQPPDGYDSELDTPSARRSPLPRADECSRAGLSEQPKSEGWWGEPSLSLLPTDEVLLFEWTPSATYQFLPAAEEVEVTVHSDESCMVSTQGGRFLAHHRDPGAAEQLYAANCVPDAVWSGDKAGRYPLASLAAHALKLRSYNISVAAASAARTPMRPLPHQAGHGPAPGPGTRPEAAAARGATGVLTAASPDALFAALSSAVLEESAVAGQGHFTAYEDGRVRVCFEDRTILQLSATHSHCKVMLPDGRAVVVAASNPVGVERYVTAANEFAQWAFKTPAERSEGLRLQARVRAEMHNSRRMAQLCDFSATRALPGAAKPEGSSTAPAGAEPDAESSPADHFTDRQAMIERLLSQNARLLERL</sequence>
<evidence type="ECO:0000313" key="5">
    <source>
        <dbReference type="Proteomes" id="UP000236333"/>
    </source>
</evidence>
<evidence type="ECO:0008006" key="6">
    <source>
        <dbReference type="Google" id="ProtNLM"/>
    </source>
</evidence>
<accession>A0A2J8AA96</accession>
<name>A0A2J8AA96_9CHLO</name>
<gene>
    <name evidence="4" type="ORF">TSOC_003971</name>
</gene>